<evidence type="ECO:0000256" key="2">
    <source>
        <dbReference type="ARBA" id="ARBA00022475"/>
    </source>
</evidence>
<organism evidence="8 9">
    <name type="scientific">Limnoglobus roseus</name>
    <dbReference type="NCBI Taxonomy" id="2598579"/>
    <lineage>
        <taxon>Bacteria</taxon>
        <taxon>Pseudomonadati</taxon>
        <taxon>Planctomycetota</taxon>
        <taxon>Planctomycetia</taxon>
        <taxon>Gemmatales</taxon>
        <taxon>Gemmataceae</taxon>
        <taxon>Limnoglobus</taxon>
    </lineage>
</organism>
<dbReference type="CDD" id="cd09157">
    <property type="entry name" value="PLDc_CLS_unchar2_1"/>
    <property type="match status" value="1"/>
</dbReference>
<keyword evidence="9" id="KW-1185">Reference proteome</keyword>
<dbReference type="PANTHER" id="PTHR21248">
    <property type="entry name" value="CARDIOLIPIN SYNTHASE"/>
    <property type="match status" value="1"/>
</dbReference>
<dbReference type="RefSeq" id="WP_149114235.1">
    <property type="nucleotide sequence ID" value="NZ_CP042425.1"/>
</dbReference>
<dbReference type="AlphaFoldDB" id="A0A5C1ARP0"/>
<feature type="domain" description="PLD phosphodiesterase" evidence="7">
    <location>
        <begin position="383"/>
        <end position="410"/>
    </location>
</feature>
<accession>A0A5C1ARP0</accession>
<evidence type="ECO:0000256" key="4">
    <source>
        <dbReference type="ARBA" id="ARBA00022989"/>
    </source>
</evidence>
<reference evidence="9" key="1">
    <citation type="submission" date="2019-08" db="EMBL/GenBank/DDBJ databases">
        <title>Limnoglobus roseus gen. nov., sp. nov., a novel freshwater planctomycete with a giant genome from the family Gemmataceae.</title>
        <authorList>
            <person name="Kulichevskaya I.S."/>
            <person name="Naumoff D.G."/>
            <person name="Miroshnikov K."/>
            <person name="Ivanova A."/>
            <person name="Philippov D.A."/>
            <person name="Hakobyan A."/>
            <person name="Rijpstra I.C."/>
            <person name="Sinninghe Damste J.S."/>
            <person name="Liesack W."/>
            <person name="Dedysh S.N."/>
        </authorList>
    </citation>
    <scope>NUCLEOTIDE SEQUENCE [LARGE SCALE GENOMIC DNA]</scope>
    <source>
        <strain evidence="9">PX52</strain>
    </source>
</reference>
<feature type="transmembrane region" description="Helical" evidence="6">
    <location>
        <begin position="38"/>
        <end position="62"/>
    </location>
</feature>
<dbReference type="Gene3D" id="3.30.870.10">
    <property type="entry name" value="Endonuclease Chain A"/>
    <property type="match status" value="2"/>
</dbReference>
<dbReference type="CDD" id="cd09163">
    <property type="entry name" value="PLDc_CLS_unchar2_2"/>
    <property type="match status" value="1"/>
</dbReference>
<dbReference type="Pfam" id="PF13396">
    <property type="entry name" value="PLDc_N"/>
    <property type="match status" value="1"/>
</dbReference>
<dbReference type="GO" id="GO:0032049">
    <property type="term" value="P:cardiolipin biosynthetic process"/>
    <property type="evidence" value="ECO:0007669"/>
    <property type="project" value="UniProtKB-ARBA"/>
</dbReference>
<dbReference type="SUPFAM" id="SSF56024">
    <property type="entry name" value="Phospholipase D/nuclease"/>
    <property type="match status" value="2"/>
</dbReference>
<feature type="domain" description="PLD phosphodiesterase" evidence="7">
    <location>
        <begin position="207"/>
        <end position="234"/>
    </location>
</feature>
<evidence type="ECO:0000256" key="5">
    <source>
        <dbReference type="ARBA" id="ARBA00023136"/>
    </source>
</evidence>
<proteinExistence type="predicted"/>
<evidence type="ECO:0000256" key="1">
    <source>
        <dbReference type="ARBA" id="ARBA00004651"/>
    </source>
</evidence>
<keyword evidence="5 6" id="KW-0472">Membrane</keyword>
<dbReference type="GO" id="GO:0008808">
    <property type="term" value="F:cardiolipin synthase activity"/>
    <property type="evidence" value="ECO:0007669"/>
    <property type="project" value="TreeGrafter"/>
</dbReference>
<dbReference type="OrthoDB" id="9762009at2"/>
<name>A0A5C1ARP0_9BACT</name>
<sequence length="470" mass="51186">MAELFESYWPYVTSTALLAADGWATAHAVLHKRDNRAALGWLGLIWLVPIAGIVLYAVFGINRIRRKARRLRRNRHPERFTAVAAGAGGSPGLRRLVGEVTARPVSGYNRIRPLPSGEAAYTEMLAAIAGAERSVGLSTYIFGNDATGHAFVGALEAAVRRGVAVRVLVDDIGSRYSFPSVVGRLRAAGVPVARFMPSFLPWRFAYAQLRNHRKILLIDGHAGFTGGMNIRDGHDARTHPRFPIADCHFRIDGPVLADVRAVFADDWQFATGEQLDGVAWFPGLKPAGGAEARGIASGPDDDRETLRLTLLGAIASARRSVRIVTPYFVPEGGLLSALGVAALRGIAVDVVVPAHNNLRLVHWAMMGQVGDLIGHGGRVWLTPLPFDHTKLVVVDDEWCLIGSANWDARSLRLNFEFNVECYDADLVGELAAMVATKIARGCRLTAAELNRRNLLYRLRDGVARLATPYL</sequence>
<dbReference type="Pfam" id="PF13091">
    <property type="entry name" value="PLDc_2"/>
    <property type="match status" value="2"/>
</dbReference>
<evidence type="ECO:0000313" key="8">
    <source>
        <dbReference type="EMBL" id="QEL19894.1"/>
    </source>
</evidence>
<evidence type="ECO:0000256" key="3">
    <source>
        <dbReference type="ARBA" id="ARBA00022692"/>
    </source>
</evidence>
<dbReference type="Proteomes" id="UP000324974">
    <property type="component" value="Chromosome"/>
</dbReference>
<comment type="subcellular location">
    <subcellularLocation>
        <location evidence="1">Cell membrane</location>
        <topology evidence="1">Multi-pass membrane protein</topology>
    </subcellularLocation>
</comment>
<dbReference type="InterPro" id="IPR001736">
    <property type="entry name" value="PLipase_D/transphosphatidylase"/>
</dbReference>
<keyword evidence="4 6" id="KW-1133">Transmembrane helix</keyword>
<evidence type="ECO:0000256" key="6">
    <source>
        <dbReference type="SAM" id="Phobius"/>
    </source>
</evidence>
<protein>
    <submittedName>
        <fullName evidence="8">Cardiolipin synthase</fullName>
    </submittedName>
</protein>
<dbReference type="SMART" id="SM00155">
    <property type="entry name" value="PLDc"/>
    <property type="match status" value="2"/>
</dbReference>
<dbReference type="PANTHER" id="PTHR21248:SF22">
    <property type="entry name" value="PHOSPHOLIPASE D"/>
    <property type="match status" value="1"/>
</dbReference>
<dbReference type="EMBL" id="CP042425">
    <property type="protein sequence ID" value="QEL19894.1"/>
    <property type="molecule type" value="Genomic_DNA"/>
</dbReference>
<dbReference type="GO" id="GO:0005886">
    <property type="term" value="C:plasma membrane"/>
    <property type="evidence" value="ECO:0007669"/>
    <property type="project" value="UniProtKB-SubCell"/>
</dbReference>
<keyword evidence="3 6" id="KW-0812">Transmembrane</keyword>
<dbReference type="InterPro" id="IPR027379">
    <property type="entry name" value="CLS_N"/>
</dbReference>
<keyword evidence="2" id="KW-1003">Cell membrane</keyword>
<dbReference type="PROSITE" id="PS50035">
    <property type="entry name" value="PLD"/>
    <property type="match status" value="2"/>
</dbReference>
<dbReference type="InterPro" id="IPR025202">
    <property type="entry name" value="PLD-like_dom"/>
</dbReference>
<evidence type="ECO:0000313" key="9">
    <source>
        <dbReference type="Proteomes" id="UP000324974"/>
    </source>
</evidence>
<evidence type="ECO:0000259" key="7">
    <source>
        <dbReference type="PROSITE" id="PS50035"/>
    </source>
</evidence>
<gene>
    <name evidence="8" type="primary">cls_2</name>
    <name evidence="8" type="ORF">PX52LOC_06976</name>
</gene>
<dbReference type="KEGG" id="lrs:PX52LOC_06976"/>